<comment type="caution">
    <text evidence="1">The sequence shown here is derived from an EMBL/GenBank/DDBJ whole genome shotgun (WGS) entry which is preliminary data.</text>
</comment>
<dbReference type="Proteomes" id="UP000030988">
    <property type="component" value="Unassembled WGS sequence"/>
</dbReference>
<accession>A0A0B2BUP9</accession>
<sequence>MSALDFAARAGAQEARDMAEAVVGTADAARGTAAKAESAAQAALTAADATGKALDASRQEMEAAREAADVAGRTAQAADRVAQAANGVAQQAERLARDAAAGAPRLFTSMSAASLPTGATVIGSSGFAAVGMGAATYVSDANATADLARSHPLACFKGEGGRYFRLMPDAQGAITPEQFGCPIPAVGSNAQPYLQATLDYAAAVPDVRQISFTQNYDLWNPIRISGTPTTAQQADYLYLRSTVKIVGTASDRVVLRFLNSQGGRNDIVTQRVVLPGIAGYEGGHDENNYPWMGSGLVPDRTKGLLDFIYLENIEMDGTYTYDEEKFYDANGQRTLHSTNLMHKAFSSDSSCRRVFMRNVYMHDWGGEIYYLGGSEVREEYLENCEFRGSPQCAINPGTPARSTYVNVVCADALQNEIVGGMGKTFVGGRWENLRGAGVFGGAQGDGRTHAGYSFGYPWRAPDTIPWCVFQDLRIERCKGFTLGSYSKGRIHVVDTPIILGGDFGKLEEIDLDIQATCDGQADAILYMGGPATLTEQVPNCDPGIYKQLPRNIDIRINAMRTRQAQESPAFGGGDNRAAWRTAVVYYGGMVEGNSVKITIDGTANDAFQTVNGLSGEAPQIVVLPTFKRSNPGIDPVGISILSTTGEQSVNVLPGDNPIALDGDDGLRLIRMRNTQGQRSWNWADGTQVSFTIRGAPGNSGYGDGRVVALFHPEAASEYVVPEARLLGQAGDRITFRRDNRANRWVEVSCETGTKVRFSGSGNISAREVAAGATVTIDFPVAGVRASDKRRDVVEWVEPTTGFVSSGSVISNDLVRVSVTNTGATAAALPGGVRRVRVLNGYAL</sequence>
<dbReference type="AlphaFoldDB" id="A0A0B2BUP9"/>
<proteinExistence type="predicted"/>
<organism evidence="1 2">
    <name type="scientific">Croceibacterium mercuriale</name>
    <dbReference type="NCBI Taxonomy" id="1572751"/>
    <lineage>
        <taxon>Bacteria</taxon>
        <taxon>Pseudomonadati</taxon>
        <taxon>Pseudomonadota</taxon>
        <taxon>Alphaproteobacteria</taxon>
        <taxon>Sphingomonadales</taxon>
        <taxon>Erythrobacteraceae</taxon>
        <taxon>Croceibacterium</taxon>
    </lineage>
</organism>
<dbReference type="RefSeq" id="WP_039093562.1">
    <property type="nucleotide sequence ID" value="NZ_JTDN01000001.1"/>
</dbReference>
<evidence type="ECO:0000313" key="2">
    <source>
        <dbReference type="Proteomes" id="UP000030988"/>
    </source>
</evidence>
<dbReference type="EMBL" id="JTDN01000001">
    <property type="protein sequence ID" value="KHL25303.1"/>
    <property type="molecule type" value="Genomic_DNA"/>
</dbReference>
<keyword evidence="2" id="KW-1185">Reference proteome</keyword>
<evidence type="ECO:0000313" key="1">
    <source>
        <dbReference type="EMBL" id="KHL25303.1"/>
    </source>
</evidence>
<reference evidence="1 2" key="1">
    <citation type="submission" date="2014-11" db="EMBL/GenBank/DDBJ databases">
        <title>Draft genome sequence of Kirrobacter mercurialis.</title>
        <authorList>
            <person name="Coil D.A."/>
            <person name="Eisen J.A."/>
        </authorList>
    </citation>
    <scope>NUCLEOTIDE SEQUENCE [LARGE SCALE GENOMIC DNA]</scope>
    <source>
        <strain evidence="1 2">Coronado</strain>
    </source>
</reference>
<gene>
    <name evidence="1" type="ORF">PK98_00745</name>
</gene>
<name>A0A0B2BUP9_9SPHN</name>
<dbReference type="OrthoDB" id="501735at2"/>
<protein>
    <submittedName>
        <fullName evidence="1">Uncharacterized protein</fullName>
    </submittedName>
</protein>
<dbReference type="STRING" id="1572751.PK98_00745"/>